<feature type="transmembrane region" description="Helical" evidence="1">
    <location>
        <begin position="39"/>
        <end position="58"/>
    </location>
</feature>
<sequence length="220" mass="25712">MEQFYYWHFAVMLIIGLIAFLLVISTVSHIKVSKTAKRILQTSCIVLLLVGAYSAYGFTKYGDLINKTGGLNAAVRQYKRTFFMMDFPYSATEKSAYSIALIPQVFEKTDLYIAKEKSQDIEYLGKNPQGVYYFKIQDRIYSAGKRWIEFTDKVDQPRRVGKVYYLNDNQFQKIGFNEKSRVMLEKYQIPIQLKNKTSDREIEDQVFENKTTMIQGWISK</sequence>
<feature type="transmembrane region" description="Helical" evidence="1">
    <location>
        <begin position="6"/>
        <end position="27"/>
    </location>
</feature>
<evidence type="ECO:0000256" key="1">
    <source>
        <dbReference type="SAM" id="Phobius"/>
    </source>
</evidence>
<reference evidence="2 3" key="1">
    <citation type="submission" date="2010-10" db="EMBL/GenBank/DDBJ databases">
        <authorList>
            <person name="Durkin A.S."/>
            <person name="Madupu R."/>
            <person name="Torralba M."/>
            <person name="Gillis M."/>
            <person name="Methe B."/>
            <person name="Sutton G."/>
            <person name="Nelson K.E."/>
        </authorList>
    </citation>
    <scope>NUCLEOTIDE SEQUENCE [LARGE SCALE GENOMIC DNA]</scope>
    <source>
        <strain evidence="2 3">ACS-139-V-Col8</strain>
    </source>
</reference>
<evidence type="ECO:0000313" key="2">
    <source>
        <dbReference type="EMBL" id="EFR30991.1"/>
    </source>
</evidence>
<keyword evidence="1" id="KW-1133">Transmembrane helix</keyword>
<organism evidence="2 3">
    <name type="scientific">Eremococcus coleocola ACS-139-V-Col8</name>
    <dbReference type="NCBI Taxonomy" id="908337"/>
    <lineage>
        <taxon>Bacteria</taxon>
        <taxon>Bacillati</taxon>
        <taxon>Bacillota</taxon>
        <taxon>Bacilli</taxon>
        <taxon>Lactobacillales</taxon>
        <taxon>Aerococcaceae</taxon>
        <taxon>Eremococcus</taxon>
    </lineage>
</organism>
<protein>
    <submittedName>
        <fullName evidence="2">Uncharacterized protein</fullName>
    </submittedName>
</protein>
<proteinExistence type="predicted"/>
<name>E4KP31_9LACT</name>
<keyword evidence="1" id="KW-0812">Transmembrane</keyword>
<accession>E4KP31</accession>
<dbReference type="RefSeq" id="WP_006418194.1">
    <property type="nucleotide sequence ID" value="NZ_AENN01000015.1"/>
</dbReference>
<evidence type="ECO:0000313" key="3">
    <source>
        <dbReference type="Proteomes" id="UP000005990"/>
    </source>
</evidence>
<dbReference type="STRING" id="908337.HMPREF9257_1315"/>
<keyword evidence="3" id="KW-1185">Reference proteome</keyword>
<comment type="caution">
    <text evidence="2">The sequence shown here is derived from an EMBL/GenBank/DDBJ whole genome shotgun (WGS) entry which is preliminary data.</text>
</comment>
<dbReference type="eggNOG" id="ENOG5030AE1">
    <property type="taxonomic scope" value="Bacteria"/>
</dbReference>
<gene>
    <name evidence="2" type="ORF">HMPREF9257_1315</name>
</gene>
<keyword evidence="1" id="KW-0472">Membrane</keyword>
<dbReference type="EMBL" id="AENN01000015">
    <property type="protein sequence ID" value="EFR30991.1"/>
    <property type="molecule type" value="Genomic_DNA"/>
</dbReference>
<dbReference type="AlphaFoldDB" id="E4KP31"/>
<dbReference type="Proteomes" id="UP000005990">
    <property type="component" value="Unassembled WGS sequence"/>
</dbReference>